<dbReference type="OrthoDB" id="5376140at2759"/>
<dbReference type="GO" id="GO:0003677">
    <property type="term" value="F:DNA binding"/>
    <property type="evidence" value="ECO:0007669"/>
    <property type="project" value="TreeGrafter"/>
</dbReference>
<protein>
    <recommendedName>
        <fullName evidence="1">DNA (cytosine-5-)-methyltransferase</fullName>
        <ecNumber evidence="1">2.1.1.37</ecNumber>
    </recommendedName>
</protein>
<dbReference type="SUPFAM" id="SSF53335">
    <property type="entry name" value="S-adenosyl-L-methionine-dependent methyltransferases"/>
    <property type="match status" value="1"/>
</dbReference>
<evidence type="ECO:0000256" key="5">
    <source>
        <dbReference type="ARBA" id="ARBA00022853"/>
    </source>
</evidence>
<gene>
    <name evidence="7" type="ORF">MERR_LOCUS19035</name>
</gene>
<dbReference type="InterPro" id="IPR018117">
    <property type="entry name" value="C5_DNA_meth_AS"/>
</dbReference>
<dbReference type="GO" id="GO:0003886">
    <property type="term" value="F:DNA (cytosine-5-)-methyltransferase activity"/>
    <property type="evidence" value="ECO:0007669"/>
    <property type="project" value="UniProtKB-EC"/>
</dbReference>
<keyword evidence="3" id="KW-0808">Transferase</keyword>
<evidence type="ECO:0000256" key="1">
    <source>
        <dbReference type="ARBA" id="ARBA00011975"/>
    </source>
</evidence>
<dbReference type="InterPro" id="IPR029063">
    <property type="entry name" value="SAM-dependent_MTases_sf"/>
</dbReference>
<dbReference type="PANTHER" id="PTHR10629">
    <property type="entry name" value="CYTOSINE-SPECIFIC METHYLTRANSFERASE"/>
    <property type="match status" value="1"/>
</dbReference>
<sequence>MLKNGTTNTKAKQKKRTLPESNGQFEIQSRPWGHQYRKDNNNADKLDMERAKERKTNDLPMEYHCISLYSLERGSLFRSGDISAEKAYASHIQELYYSEDISVLPLKALEGKCEVRKKHESTVVVNHCNVILRAIMEKCRDEGECISSREANELTAKLGEDQKHTLPLLSQEDFINGGPPCQGISCMNKFNQGFWRKIQCEIILAFLSYADYFRPRYFLLENVGNFVSFNEGRTFHLTLASLLEMGYQVRFRTLKAGAYGIFQSHKRAFIWAASPEECGAHFRPIIVRDNIGNLPPIENRESETNKEYGDDPVLWFQKEIRGNMIVLTGHIYKEMKELNPIRCKRIPKRPGADMCALPAEKVKLSNGQIEDLSPWCEKKKAKTENVWKQLYERLNMQGNCPTSITYLIIHLQDVSSKKPYFSTRLFKTNHKATTYIGLVERKLKEALHLK</sequence>
<accession>A0A6D2IN47</accession>
<dbReference type="Gene3D" id="3.40.50.150">
    <property type="entry name" value="Vaccinia Virus protein VP39"/>
    <property type="match status" value="1"/>
</dbReference>
<comment type="caution">
    <text evidence="7">The sequence shown here is derived from an EMBL/GenBank/DDBJ whole genome shotgun (WGS) entry which is preliminary data.</text>
</comment>
<dbReference type="Proteomes" id="UP000467841">
    <property type="component" value="Unassembled WGS sequence"/>
</dbReference>
<keyword evidence="4" id="KW-0949">S-adenosyl-L-methionine</keyword>
<organism evidence="7 8">
    <name type="scientific">Microthlaspi erraticum</name>
    <dbReference type="NCBI Taxonomy" id="1685480"/>
    <lineage>
        <taxon>Eukaryota</taxon>
        <taxon>Viridiplantae</taxon>
        <taxon>Streptophyta</taxon>
        <taxon>Embryophyta</taxon>
        <taxon>Tracheophyta</taxon>
        <taxon>Spermatophyta</taxon>
        <taxon>Magnoliopsida</taxon>
        <taxon>eudicotyledons</taxon>
        <taxon>Gunneridae</taxon>
        <taxon>Pentapetalae</taxon>
        <taxon>rosids</taxon>
        <taxon>malvids</taxon>
        <taxon>Brassicales</taxon>
        <taxon>Brassicaceae</taxon>
        <taxon>Coluteocarpeae</taxon>
        <taxon>Microthlaspi</taxon>
    </lineage>
</organism>
<reference evidence="7" key="1">
    <citation type="submission" date="2020-01" db="EMBL/GenBank/DDBJ databases">
        <authorList>
            <person name="Mishra B."/>
        </authorList>
    </citation>
    <scope>NUCLEOTIDE SEQUENCE [LARGE SCALE GENOMIC DNA]</scope>
</reference>
<evidence type="ECO:0000313" key="7">
    <source>
        <dbReference type="EMBL" id="CAA7031800.1"/>
    </source>
</evidence>
<feature type="region of interest" description="Disordered" evidence="6">
    <location>
        <begin position="1"/>
        <end position="43"/>
    </location>
</feature>
<feature type="compositionally biased region" description="Polar residues" evidence="6">
    <location>
        <begin position="1"/>
        <end position="10"/>
    </location>
</feature>
<evidence type="ECO:0000256" key="4">
    <source>
        <dbReference type="ARBA" id="ARBA00022691"/>
    </source>
</evidence>
<keyword evidence="5" id="KW-0156">Chromatin regulator</keyword>
<dbReference type="Pfam" id="PF00145">
    <property type="entry name" value="DNA_methylase"/>
    <property type="match status" value="1"/>
</dbReference>
<keyword evidence="8" id="KW-1185">Reference proteome</keyword>
<evidence type="ECO:0000256" key="6">
    <source>
        <dbReference type="SAM" id="MobiDB-lite"/>
    </source>
</evidence>
<dbReference type="InterPro" id="IPR001525">
    <property type="entry name" value="C5_MeTfrase"/>
</dbReference>
<dbReference type="EMBL" id="CACVBM020001112">
    <property type="protein sequence ID" value="CAA7031800.1"/>
    <property type="molecule type" value="Genomic_DNA"/>
</dbReference>
<dbReference type="PROSITE" id="PS00094">
    <property type="entry name" value="C5_MTASE_1"/>
    <property type="match status" value="1"/>
</dbReference>
<dbReference type="InterPro" id="IPR050390">
    <property type="entry name" value="C5-Methyltransferase"/>
</dbReference>
<evidence type="ECO:0000313" key="8">
    <source>
        <dbReference type="Proteomes" id="UP000467841"/>
    </source>
</evidence>
<dbReference type="GO" id="GO:0044027">
    <property type="term" value="P:negative regulation of gene expression via chromosomal CpG island methylation"/>
    <property type="evidence" value="ECO:0007669"/>
    <property type="project" value="TreeGrafter"/>
</dbReference>
<evidence type="ECO:0000256" key="3">
    <source>
        <dbReference type="ARBA" id="ARBA00022679"/>
    </source>
</evidence>
<dbReference type="GO" id="GO:0005634">
    <property type="term" value="C:nucleus"/>
    <property type="evidence" value="ECO:0007669"/>
    <property type="project" value="TreeGrafter"/>
</dbReference>
<proteinExistence type="predicted"/>
<evidence type="ECO:0000256" key="2">
    <source>
        <dbReference type="ARBA" id="ARBA00022603"/>
    </source>
</evidence>
<dbReference type="PANTHER" id="PTHR10629:SF52">
    <property type="entry name" value="DNA (CYTOSINE-5)-METHYLTRANSFERASE 1"/>
    <property type="match status" value="1"/>
</dbReference>
<dbReference type="Gene3D" id="3.90.120.10">
    <property type="entry name" value="DNA Methylase, subunit A, domain 2"/>
    <property type="match status" value="1"/>
</dbReference>
<keyword evidence="2" id="KW-0489">Methyltransferase</keyword>
<name>A0A6D2IN47_9BRAS</name>
<dbReference type="AlphaFoldDB" id="A0A6D2IN47"/>
<dbReference type="EC" id="2.1.1.37" evidence="1"/>
<dbReference type="GO" id="GO:0032259">
    <property type="term" value="P:methylation"/>
    <property type="evidence" value="ECO:0007669"/>
    <property type="project" value="UniProtKB-KW"/>
</dbReference>